<dbReference type="EMBL" id="MPRK01000112">
    <property type="protein sequence ID" value="OOZ39824.1"/>
    <property type="molecule type" value="Genomic_DNA"/>
</dbReference>
<sequence>MWKEGIEGHHQDSARVEKFSNVEKTIYTPGSSAGISVNVLSSLEAPPENILEDSDAFTSYLSTTVSSLLSLIGIEADSVESVEYLLLAQLISTAW</sequence>
<feature type="non-terminal residue" evidence="1">
    <location>
        <position position="95"/>
    </location>
</feature>
<proteinExistence type="predicted"/>
<protein>
    <submittedName>
        <fullName evidence="1">Uncharacterized protein</fullName>
    </submittedName>
</protein>
<name>A0A1T2L428_9GAMM</name>
<comment type="caution">
    <text evidence="1">The sequence shown here is derived from an EMBL/GenBank/DDBJ whole genome shotgun (WGS) entry which is preliminary data.</text>
</comment>
<dbReference type="Proteomes" id="UP000190198">
    <property type="component" value="Unassembled WGS sequence"/>
</dbReference>
<organism evidence="1 2">
    <name type="scientific">Solemya elarraichensis gill symbiont</name>
    <dbReference type="NCBI Taxonomy" id="1918949"/>
    <lineage>
        <taxon>Bacteria</taxon>
        <taxon>Pseudomonadati</taxon>
        <taxon>Pseudomonadota</taxon>
        <taxon>Gammaproteobacteria</taxon>
        <taxon>sulfur-oxidizing symbionts</taxon>
    </lineage>
</organism>
<gene>
    <name evidence="1" type="ORF">BOW52_06755</name>
</gene>
<evidence type="ECO:0000313" key="1">
    <source>
        <dbReference type="EMBL" id="OOZ39824.1"/>
    </source>
</evidence>
<reference evidence="1 2" key="1">
    <citation type="submission" date="2016-11" db="EMBL/GenBank/DDBJ databases">
        <title>Mixed transmission modes and dynamic genome evolution in an obligate animal-bacterial symbiosis.</title>
        <authorList>
            <person name="Russell S.L."/>
            <person name="Corbett-Detig R.B."/>
            <person name="Cavanaugh C.M."/>
        </authorList>
    </citation>
    <scope>NUCLEOTIDE SEQUENCE [LARGE SCALE GENOMIC DNA]</scope>
    <source>
        <strain evidence="1">Sp-SM6</strain>
    </source>
</reference>
<keyword evidence="2" id="KW-1185">Reference proteome</keyword>
<dbReference type="AlphaFoldDB" id="A0A1T2L428"/>
<accession>A0A1T2L428</accession>
<evidence type="ECO:0000313" key="2">
    <source>
        <dbReference type="Proteomes" id="UP000190198"/>
    </source>
</evidence>